<dbReference type="Proteomes" id="UP001329825">
    <property type="component" value="Chromosome 5"/>
</dbReference>
<reference evidence="4 5" key="1">
    <citation type="submission" date="2024-01" db="EMBL/GenBank/DDBJ databases">
        <title>Comparative genomics of Cryptococcus and Kwoniella reveals pathogenesis evolution and contrasting modes of karyotype evolution via chromosome fusion or intercentromeric recombination.</title>
        <authorList>
            <person name="Coelho M.A."/>
            <person name="David-Palma M."/>
            <person name="Shea T."/>
            <person name="Bowers K."/>
            <person name="McGinley-Smith S."/>
            <person name="Mohammad A.W."/>
            <person name="Gnirke A."/>
            <person name="Yurkov A.M."/>
            <person name="Nowrousian M."/>
            <person name="Sun S."/>
            <person name="Cuomo C.A."/>
            <person name="Heitman J."/>
        </authorList>
    </citation>
    <scope>NUCLEOTIDE SEQUENCE [LARGE SCALE GENOMIC DNA]</scope>
    <source>
        <strain evidence="4">CBS 11374</strain>
    </source>
</reference>
<evidence type="ECO:0000313" key="4">
    <source>
        <dbReference type="EMBL" id="WRT67446.1"/>
    </source>
</evidence>
<evidence type="ECO:0000256" key="1">
    <source>
        <dbReference type="ARBA" id="ARBA00022737"/>
    </source>
</evidence>
<evidence type="ECO:0000256" key="3">
    <source>
        <dbReference type="SAM" id="MobiDB-lite"/>
    </source>
</evidence>
<dbReference type="InterPro" id="IPR002885">
    <property type="entry name" value="PPR_rpt"/>
</dbReference>
<evidence type="ECO:0000313" key="5">
    <source>
        <dbReference type="Proteomes" id="UP001329825"/>
    </source>
</evidence>
<dbReference type="PANTHER" id="PTHR47942">
    <property type="entry name" value="TETRATRICOPEPTIDE REPEAT (TPR)-LIKE SUPERFAMILY PROTEIN-RELATED"/>
    <property type="match status" value="1"/>
</dbReference>
<gene>
    <name evidence="4" type="ORF">IL334_004417</name>
</gene>
<evidence type="ECO:0008006" key="6">
    <source>
        <dbReference type="Google" id="ProtNLM"/>
    </source>
</evidence>
<proteinExistence type="predicted"/>
<organism evidence="4 5">
    <name type="scientific">Kwoniella shivajii</name>
    <dbReference type="NCBI Taxonomy" id="564305"/>
    <lineage>
        <taxon>Eukaryota</taxon>
        <taxon>Fungi</taxon>
        <taxon>Dikarya</taxon>
        <taxon>Basidiomycota</taxon>
        <taxon>Agaricomycotina</taxon>
        <taxon>Tremellomycetes</taxon>
        <taxon>Tremellales</taxon>
        <taxon>Cryptococcaceae</taxon>
        <taxon>Kwoniella</taxon>
    </lineage>
</organism>
<feature type="region of interest" description="Disordered" evidence="3">
    <location>
        <begin position="923"/>
        <end position="943"/>
    </location>
</feature>
<keyword evidence="5" id="KW-1185">Reference proteome</keyword>
<feature type="compositionally biased region" description="Basic residues" evidence="3">
    <location>
        <begin position="130"/>
        <end position="140"/>
    </location>
</feature>
<accession>A0ABZ1D399</accession>
<dbReference type="EMBL" id="CP141885">
    <property type="protein sequence ID" value="WRT67446.1"/>
    <property type="molecule type" value="Genomic_DNA"/>
</dbReference>
<dbReference type="Gene3D" id="1.25.40.10">
    <property type="entry name" value="Tetratricopeptide repeat domain"/>
    <property type="match status" value="2"/>
</dbReference>
<feature type="compositionally biased region" description="Low complexity" evidence="3">
    <location>
        <begin position="114"/>
        <end position="129"/>
    </location>
</feature>
<protein>
    <recommendedName>
        <fullName evidence="6">Pentatricopeptide repeat protein</fullName>
    </recommendedName>
</protein>
<dbReference type="GeneID" id="87956548"/>
<feature type="compositionally biased region" description="Basic and acidic residues" evidence="3">
    <location>
        <begin position="929"/>
        <end position="942"/>
    </location>
</feature>
<name>A0ABZ1D399_9TREE</name>
<sequence length="1258" mass="142078">MPPPHLPLTARSRAILAHPSNTTLSHVLGLVQNGYLDTASRVAVAQIRRNSAVASQSIGTGIISRASTSSPSLERRSLNGRHSIRMYSASAAQIIDHEEHHSDSSSSTYHRYNSPLSSSPLPSSSLHSPSSRRSKYKSKKSSANTGITKDKRFFRSLDLPDEWSLLPDDFYSRLRNGAFQSASHFSHDFDQNHFDTTHLGSIGNLLAIFDLFKQTAEHEDWIWLSTKLNRLSEVLSAVKSRQKGLSSLICSIRSYALISMGENEEAIKILERIQYFNESGYHSQPTTHVIASLTYIQMGDWDLALREMMDAINRGVQRVSPEKDQKSTNYLDYPSFDLALIKEYEQAVLNAGRNEDLIEIVRQSSFAFRKYLINSTQHHHGHSMAFPNIFFDALSRIGSPVEWWNDEFARSSDPQTRTLGVFIFIALTRDRSRIRDAITLLNIFIENGTAVPSTAAINLCFLVMTESTKDAWKLYQRVCEAYPNFTHHALSQALRLAGQAGWIEEEKRIWNELSTKHVPTFRDRITAASYHAYRGRVADTMSILENRVGKDFECNPQALQVLFTAYINANNSDGAQAVLNQLNDIEPQIYPYNALLQLYADQGNVNAAVKLFDDLVNSTLSPTIHSYTALISLFAHRRDPVNAENVFKAMIDAGIEPDAIAHAAVINAEVEAGDFLAALTRYRQLSTDIQRDKSIASAIIKALVLLSAPTEHVINVFRRIREPSRQAWALVIQNASDAGEMEYARELYEEMDQAAREKRGPRPDAYAFSILLHGYMRLGDGSSARAVYDEMLKREVLPSSVTYGMIVKSFAEARGERSLEQAHDFAINVSKQAKAGNIADRRHEKATVNENIFSPLVVAHGRNQNFEMAQTYFDLINEGDQKESVHAYTQIMDVYRRSGDVEKVLEIWNKTFQFACDTTSFRPPLNTKTETENGHSEEEAMRPTRSNDNILCIPLSIVLDCLSNAGKYYEVKKVWNQVESSGFGFDAGNYNHLSVALARTGDIEGAFMIADQILLKRYEEIKFRKNESMRESKRLPSINKLNSTNINYHREMGKEEMSQLIDEAITDEGQSGLESDGDMDVDMDIGIVDRPVEPTFGPPNRRHVFHGRSPFTVEARSDPMSELELKLLSNWRPTDVLWKPSLLTISVLDTAYAQLEDAKARRAWLPLAISESDENENEDTAIEARGGEEGQRKRRTYGVVLPLFGNVPVRNHLTGAPHRKGPTELLKSINRRYSRLVGLIMFHRRKRMARKIRDRQGR</sequence>
<keyword evidence="1" id="KW-0677">Repeat</keyword>
<feature type="repeat" description="PPR" evidence="2">
    <location>
        <begin position="623"/>
        <end position="657"/>
    </location>
</feature>
<feature type="repeat" description="PPR" evidence="2">
    <location>
        <begin position="764"/>
        <end position="798"/>
    </location>
</feature>
<dbReference type="PANTHER" id="PTHR47942:SF63">
    <property type="entry name" value="PENTATRICOPEPTIDE REPEAT-CONTAINING PROTEIN"/>
    <property type="match status" value="1"/>
</dbReference>
<dbReference type="NCBIfam" id="TIGR00756">
    <property type="entry name" value="PPR"/>
    <property type="match status" value="2"/>
</dbReference>
<dbReference type="InterPro" id="IPR011990">
    <property type="entry name" value="TPR-like_helical_dom_sf"/>
</dbReference>
<dbReference type="InterPro" id="IPR051222">
    <property type="entry name" value="PPR/CCM1_RNA-binding"/>
</dbReference>
<dbReference type="PROSITE" id="PS51375">
    <property type="entry name" value="PPR"/>
    <property type="match status" value="3"/>
</dbReference>
<dbReference type="Pfam" id="PF01535">
    <property type="entry name" value="PPR"/>
    <property type="match status" value="1"/>
</dbReference>
<evidence type="ECO:0000256" key="2">
    <source>
        <dbReference type="PROSITE-ProRule" id="PRU00708"/>
    </source>
</evidence>
<feature type="region of interest" description="Disordered" evidence="3">
    <location>
        <begin position="97"/>
        <end position="144"/>
    </location>
</feature>
<dbReference type="SUPFAM" id="SSF48452">
    <property type="entry name" value="TPR-like"/>
    <property type="match status" value="1"/>
</dbReference>
<dbReference type="RefSeq" id="XP_062792186.1">
    <property type="nucleotide sequence ID" value="XM_062936135.1"/>
</dbReference>
<dbReference type="Pfam" id="PF13041">
    <property type="entry name" value="PPR_2"/>
    <property type="match status" value="2"/>
</dbReference>
<feature type="repeat" description="PPR" evidence="2">
    <location>
        <begin position="588"/>
        <end position="622"/>
    </location>
</feature>